<dbReference type="Pfam" id="PF04218">
    <property type="entry name" value="CENP-B_N"/>
    <property type="match status" value="1"/>
</dbReference>
<reference evidence="4" key="1">
    <citation type="submission" date="2013-04" db="EMBL/GenBank/DDBJ databases">
        <authorList>
            <person name="Qu J."/>
            <person name="Murali S.C."/>
            <person name="Bandaranaike D."/>
            <person name="Bellair M."/>
            <person name="Blankenburg K."/>
            <person name="Chao H."/>
            <person name="Dinh H."/>
            <person name="Doddapaneni H."/>
            <person name="Downs B."/>
            <person name="Dugan-Rocha S."/>
            <person name="Elkadiri S."/>
            <person name="Gnanaolivu R.D."/>
            <person name="Hernandez B."/>
            <person name="Javaid M."/>
            <person name="Jayaseelan J.C."/>
            <person name="Lee S."/>
            <person name="Li M."/>
            <person name="Ming W."/>
            <person name="Munidasa M."/>
            <person name="Muniz J."/>
            <person name="Nguyen L."/>
            <person name="Ongeri F."/>
            <person name="Osuji N."/>
            <person name="Pu L.-L."/>
            <person name="Puazo M."/>
            <person name="Qu C."/>
            <person name="Quiroz J."/>
            <person name="Raj R."/>
            <person name="Weissenberger G."/>
            <person name="Xin Y."/>
            <person name="Zou X."/>
            <person name="Han Y."/>
            <person name="Richards S."/>
            <person name="Worley K."/>
            <person name="Muzny D."/>
            <person name="Gibbs R."/>
        </authorList>
    </citation>
    <scope>NUCLEOTIDE SEQUENCE</scope>
    <source>
        <strain evidence="4">Sampled in the wild</strain>
    </source>
</reference>
<dbReference type="GO" id="GO:0005634">
    <property type="term" value="C:nucleus"/>
    <property type="evidence" value="ECO:0007669"/>
    <property type="project" value="UniProtKB-SubCell"/>
</dbReference>
<keyword evidence="5" id="KW-1185">Reference proteome</keyword>
<dbReference type="InterPro" id="IPR007889">
    <property type="entry name" value="HTH_Psq"/>
</dbReference>
<feature type="domain" description="HTH psq-type" evidence="3">
    <location>
        <begin position="70"/>
        <end position="119"/>
    </location>
</feature>
<comment type="subcellular location">
    <subcellularLocation>
        <location evidence="1">Nucleus</location>
    </subcellularLocation>
</comment>
<comment type="caution">
    <text evidence="4">The sequence shown here is derived from an EMBL/GenBank/DDBJ whole genome shotgun (WGS) entry which is preliminary data.</text>
</comment>
<dbReference type="InterPro" id="IPR009057">
    <property type="entry name" value="Homeodomain-like_sf"/>
</dbReference>
<evidence type="ECO:0000259" key="3">
    <source>
        <dbReference type="Pfam" id="PF04218"/>
    </source>
</evidence>
<accession>A0A8K0P848</accession>
<dbReference type="InterPro" id="IPR036388">
    <property type="entry name" value="WH-like_DNA-bd_sf"/>
</dbReference>
<evidence type="ECO:0000256" key="2">
    <source>
        <dbReference type="SAM" id="MobiDB-lite"/>
    </source>
</evidence>
<proteinExistence type="predicted"/>
<dbReference type="AlphaFoldDB" id="A0A8K0P848"/>
<evidence type="ECO:0000313" key="5">
    <source>
        <dbReference type="Proteomes" id="UP000792457"/>
    </source>
</evidence>
<dbReference type="Gene3D" id="1.10.10.10">
    <property type="entry name" value="Winged helix-like DNA-binding domain superfamily/Winged helix DNA-binding domain"/>
    <property type="match status" value="1"/>
</dbReference>
<dbReference type="Proteomes" id="UP000792457">
    <property type="component" value="Unassembled WGS sequence"/>
</dbReference>
<name>A0A8K0P848_LADFU</name>
<dbReference type="SUPFAM" id="SSF46689">
    <property type="entry name" value="Homeodomain-like"/>
    <property type="match status" value="1"/>
</dbReference>
<organism evidence="4 5">
    <name type="scientific">Ladona fulva</name>
    <name type="common">Scarce chaser dragonfly</name>
    <name type="synonym">Libellula fulva</name>
    <dbReference type="NCBI Taxonomy" id="123851"/>
    <lineage>
        <taxon>Eukaryota</taxon>
        <taxon>Metazoa</taxon>
        <taxon>Ecdysozoa</taxon>
        <taxon>Arthropoda</taxon>
        <taxon>Hexapoda</taxon>
        <taxon>Insecta</taxon>
        <taxon>Pterygota</taxon>
        <taxon>Palaeoptera</taxon>
        <taxon>Odonata</taxon>
        <taxon>Epiprocta</taxon>
        <taxon>Anisoptera</taxon>
        <taxon>Libelluloidea</taxon>
        <taxon>Libellulidae</taxon>
        <taxon>Ladona</taxon>
    </lineage>
</organism>
<gene>
    <name evidence="4" type="ORF">J437_LFUL018312</name>
</gene>
<dbReference type="EMBL" id="KZ309731">
    <property type="protein sequence ID" value="KAG8239600.1"/>
    <property type="molecule type" value="Genomic_DNA"/>
</dbReference>
<reference evidence="4" key="2">
    <citation type="submission" date="2017-10" db="EMBL/GenBank/DDBJ databases">
        <title>Ladona fulva Genome sequencing and assembly.</title>
        <authorList>
            <person name="Murali S."/>
            <person name="Richards S."/>
            <person name="Bandaranaike D."/>
            <person name="Bellair M."/>
            <person name="Blankenburg K."/>
            <person name="Chao H."/>
            <person name="Dinh H."/>
            <person name="Doddapaneni H."/>
            <person name="Dugan-Rocha S."/>
            <person name="Elkadiri S."/>
            <person name="Gnanaolivu R."/>
            <person name="Hernandez B."/>
            <person name="Skinner E."/>
            <person name="Javaid M."/>
            <person name="Lee S."/>
            <person name="Li M."/>
            <person name="Ming W."/>
            <person name="Munidasa M."/>
            <person name="Muniz J."/>
            <person name="Nguyen L."/>
            <person name="Hughes D."/>
            <person name="Osuji N."/>
            <person name="Pu L.-L."/>
            <person name="Puazo M."/>
            <person name="Qu C."/>
            <person name="Quiroz J."/>
            <person name="Raj R."/>
            <person name="Weissenberger G."/>
            <person name="Xin Y."/>
            <person name="Zou X."/>
            <person name="Han Y."/>
            <person name="Worley K."/>
            <person name="Muzny D."/>
            <person name="Gibbs R."/>
        </authorList>
    </citation>
    <scope>NUCLEOTIDE SEQUENCE</scope>
    <source>
        <strain evidence="4">Sampled in the wild</strain>
    </source>
</reference>
<protein>
    <recommendedName>
        <fullName evidence="3">HTH psq-type domain-containing protein</fullName>
    </recommendedName>
</protein>
<sequence>MSEKKGSDYDESPKRQCDYDIVLNSKKCNEYCGYPERPSDYDVVLPSKKSAEYSGYQERSSDYEVVVPSKKRRKQITLMEKLDILKRYDYGERAVDISNALDLPSSTVRSIIRSSEKIKEFGRSATPLNAKCLFKNNRSSLMVEMEEMLSEWIDHQTQNQVPLNSKAIDNVAAAWNEVKPSMMNSAWRNLWPECVNDFRGFEEPVEQIAKDIVKMGKEMGLNELEDDDVQDLLASHSEEISIQDLNDVKYERSVCVEVEYEDDEVHENEETANMLTVDHLSTAVQLIENGLAILDENDPNRERSSSVKRTVNNAIDCYRELYKEKRKATAQLSLEMLFRNQSQGTDTQPQPGPSSRELLTEAPRVTNMWGTLPSNLDPVSIVGERSDFRRSNRHSSGDDVSEKELKLSDKETDSINHLSDCKL</sequence>
<evidence type="ECO:0000256" key="1">
    <source>
        <dbReference type="ARBA" id="ARBA00004123"/>
    </source>
</evidence>
<evidence type="ECO:0000313" key="4">
    <source>
        <dbReference type="EMBL" id="KAG8239600.1"/>
    </source>
</evidence>
<feature type="region of interest" description="Disordered" evidence="2">
    <location>
        <begin position="385"/>
        <end position="423"/>
    </location>
</feature>
<dbReference type="GO" id="GO:0003677">
    <property type="term" value="F:DNA binding"/>
    <property type="evidence" value="ECO:0007669"/>
    <property type="project" value="InterPro"/>
</dbReference>
<dbReference type="OrthoDB" id="7422307at2759"/>